<dbReference type="AlphaFoldDB" id="A0AAJ4MP06"/>
<sequence>MEAVLNHLDQAPDIARQRSFPIGEPSEIAAARRAGNELARRIGFDDVRTGQLAIIISEAATNIVKHAQRGEILLRKVLRGGTSGIEVLAIDNGPGMANVRQHMQDGHSTTGTYGVGLGAIRRLSQEFDLYTAPGKGTVLMMVVWGQHASSAIPASPNWQIGAVCLPLASEQVCGDAWNVVCEGHELSLMVADGLGHGPLAARASECASALLEHSTPGLPPLPASFIELAHGALRATRGAALAVAHIDSARRELRYAGVGNIAACAFDAQQRRHLLSHNGIVGSNLRKVQEFCFPWQQATTLIMHSDGLHTRWDLERYPGLAQCHPSLVAAVLYRDFARGRDDVTVVVLREHEEHQAVTAETAEGTGAA</sequence>
<dbReference type="SUPFAM" id="SSF55874">
    <property type="entry name" value="ATPase domain of HSP90 chaperone/DNA topoisomerase II/histidine kinase"/>
    <property type="match status" value="1"/>
</dbReference>
<reference evidence="2 3" key="1">
    <citation type="submission" date="2021-03" db="EMBL/GenBank/DDBJ databases">
        <title>Draft genome sequence of Janthinobacterium sp. strain PLB02 isolated from infected primmorphs (Lubomirskia baicalensis).</title>
        <authorList>
            <person name="Chernogor L.I."/>
            <person name="Belikov S.I."/>
            <person name="Petrushin I.S."/>
        </authorList>
    </citation>
    <scope>NUCLEOTIDE SEQUENCE [LARGE SCALE GENOMIC DNA]</scope>
    <source>
        <strain evidence="2 3">PLB02</strain>
    </source>
</reference>
<dbReference type="Pfam" id="PF13581">
    <property type="entry name" value="HATPase_c_2"/>
    <property type="match status" value="1"/>
</dbReference>
<dbReference type="SMART" id="SM00331">
    <property type="entry name" value="PP2C_SIG"/>
    <property type="match status" value="1"/>
</dbReference>
<evidence type="ECO:0000313" key="3">
    <source>
        <dbReference type="Proteomes" id="UP000662821"/>
    </source>
</evidence>
<dbReference type="PANTHER" id="PTHR35801">
    <property type="entry name" value="PHOSPHOSERINE PHOSPHATASE RSBX"/>
    <property type="match status" value="1"/>
</dbReference>
<dbReference type="InterPro" id="IPR036457">
    <property type="entry name" value="PPM-type-like_dom_sf"/>
</dbReference>
<dbReference type="InterPro" id="IPR001932">
    <property type="entry name" value="PPM-type_phosphatase-like_dom"/>
</dbReference>
<accession>A0AAJ4MP06</accession>
<dbReference type="Gene3D" id="3.30.565.10">
    <property type="entry name" value="Histidine kinase-like ATPase, C-terminal domain"/>
    <property type="match status" value="1"/>
</dbReference>
<dbReference type="Gene3D" id="3.60.40.10">
    <property type="entry name" value="PPM-type phosphatase domain"/>
    <property type="match status" value="1"/>
</dbReference>
<dbReference type="InterPro" id="IPR036890">
    <property type="entry name" value="HATPase_C_sf"/>
</dbReference>
<proteinExistence type="predicted"/>
<name>A0AAJ4MP06_9BURK</name>
<dbReference type="CDD" id="cd16934">
    <property type="entry name" value="HATPase_RsbT-like"/>
    <property type="match status" value="1"/>
</dbReference>
<dbReference type="InterPro" id="IPR039248">
    <property type="entry name" value="Ptase_RsbX"/>
</dbReference>
<feature type="domain" description="PPM-type phosphatase" evidence="1">
    <location>
        <begin position="155"/>
        <end position="350"/>
    </location>
</feature>
<dbReference type="EMBL" id="CP071520">
    <property type="protein sequence ID" value="QSX94450.1"/>
    <property type="molecule type" value="Genomic_DNA"/>
</dbReference>
<dbReference type="InterPro" id="IPR003594">
    <property type="entry name" value="HATPase_dom"/>
</dbReference>
<protein>
    <submittedName>
        <fullName evidence="2">SpoIIE family protein phosphatase</fullName>
    </submittedName>
</protein>
<dbReference type="PANTHER" id="PTHR35801:SF1">
    <property type="entry name" value="PHOSPHOSERINE PHOSPHATASE RSBX"/>
    <property type="match status" value="1"/>
</dbReference>
<gene>
    <name evidence="2" type="ORF">J3P46_17080</name>
</gene>
<organism evidence="2 3">
    <name type="scientific">Janthinobacterium lividum</name>
    <dbReference type="NCBI Taxonomy" id="29581"/>
    <lineage>
        <taxon>Bacteria</taxon>
        <taxon>Pseudomonadati</taxon>
        <taxon>Pseudomonadota</taxon>
        <taxon>Betaproteobacteria</taxon>
        <taxon>Burkholderiales</taxon>
        <taxon>Oxalobacteraceae</taxon>
        <taxon>Janthinobacterium</taxon>
    </lineage>
</organism>
<evidence type="ECO:0000259" key="1">
    <source>
        <dbReference type="SMART" id="SM00331"/>
    </source>
</evidence>
<dbReference type="Pfam" id="PF07228">
    <property type="entry name" value="SpoIIE"/>
    <property type="match status" value="1"/>
</dbReference>
<dbReference type="SUPFAM" id="SSF81606">
    <property type="entry name" value="PP2C-like"/>
    <property type="match status" value="1"/>
</dbReference>
<dbReference type="Proteomes" id="UP000662821">
    <property type="component" value="Chromosome"/>
</dbReference>
<evidence type="ECO:0000313" key="2">
    <source>
        <dbReference type="EMBL" id="QSX94450.1"/>
    </source>
</evidence>